<keyword evidence="2" id="KW-0547">Nucleotide-binding</keyword>
<dbReference type="InterPro" id="IPR027417">
    <property type="entry name" value="P-loop_NTPase"/>
</dbReference>
<dbReference type="SUPFAM" id="SSF52540">
    <property type="entry name" value="P-loop containing nucleoside triphosphate hydrolases"/>
    <property type="match status" value="1"/>
</dbReference>
<dbReference type="EMBL" id="DXAW01000115">
    <property type="protein sequence ID" value="HIZ86166.1"/>
    <property type="molecule type" value="Genomic_DNA"/>
</dbReference>
<dbReference type="Proteomes" id="UP000824115">
    <property type="component" value="Unassembled WGS sequence"/>
</dbReference>
<dbReference type="PANTHER" id="PTHR34301:SF8">
    <property type="entry name" value="ATPASE DOMAIN-CONTAINING PROTEIN"/>
    <property type="match status" value="1"/>
</dbReference>
<dbReference type="AlphaFoldDB" id="A0A9D2KAP2"/>
<reference evidence="2" key="1">
    <citation type="journal article" date="2021" name="PeerJ">
        <title>Extensive microbial diversity within the chicken gut microbiome revealed by metagenomics and culture.</title>
        <authorList>
            <person name="Gilroy R."/>
            <person name="Ravi A."/>
            <person name="Getino M."/>
            <person name="Pursley I."/>
            <person name="Horton D.L."/>
            <person name="Alikhan N.F."/>
            <person name="Baker D."/>
            <person name="Gharbi K."/>
            <person name="Hall N."/>
            <person name="Watson M."/>
            <person name="Adriaenssens E.M."/>
            <person name="Foster-Nyarko E."/>
            <person name="Jarju S."/>
            <person name="Secka A."/>
            <person name="Antonio M."/>
            <person name="Oren A."/>
            <person name="Chaudhuri R.R."/>
            <person name="La Ragione R."/>
            <person name="Hildebrand F."/>
            <person name="Pallen M.J."/>
        </authorList>
    </citation>
    <scope>NUCLEOTIDE SEQUENCE</scope>
    <source>
        <strain evidence="2">Gambia16-554</strain>
    </source>
</reference>
<organism evidence="2 3">
    <name type="scientific">Candidatus Coprenecus stercoravium</name>
    <dbReference type="NCBI Taxonomy" id="2840735"/>
    <lineage>
        <taxon>Bacteria</taxon>
        <taxon>Pseudomonadati</taxon>
        <taxon>Bacteroidota</taxon>
        <taxon>Bacteroidia</taxon>
        <taxon>Bacteroidales</taxon>
        <taxon>Rikenellaceae</taxon>
        <taxon>Rikenellaceae incertae sedis</taxon>
        <taxon>Candidatus Coprenecus</taxon>
    </lineage>
</organism>
<protein>
    <submittedName>
        <fullName evidence="2">ATP-binding protein</fullName>
    </submittedName>
</protein>
<dbReference type="PANTHER" id="PTHR34301">
    <property type="entry name" value="DNA-BINDING PROTEIN-RELATED"/>
    <property type="match status" value="1"/>
</dbReference>
<comment type="caution">
    <text evidence="2">The sequence shown here is derived from an EMBL/GenBank/DDBJ whole genome shotgun (WGS) entry which is preliminary data.</text>
</comment>
<dbReference type="GO" id="GO:0005524">
    <property type="term" value="F:ATP binding"/>
    <property type="evidence" value="ECO:0007669"/>
    <property type="project" value="UniProtKB-KW"/>
</dbReference>
<keyword evidence="2" id="KW-0067">ATP-binding</keyword>
<gene>
    <name evidence="2" type="ORF">IAC04_06720</name>
</gene>
<accession>A0A9D2KAP2</accession>
<feature type="domain" description="ATPase" evidence="1">
    <location>
        <begin position="16"/>
        <end position="175"/>
    </location>
</feature>
<sequence length="374" mass="42507">MDKSFVFGVSVEGENFTDRKEETKRIRSNFENGVNTILISPRRIGKTSLVKKVCSSITSPDIKTIYMDIYDCRNEYDFYTRFATSVLRGTSSRIEQALDSAKDFLGRLAPAISISPDPSHEFSISIGIKPKDLDPEATLSLPEKIAHKKGIHIVICIDEFQQIGEFPDSLTVQKRLRGSWQHQQSTSYCLFGSKKHMMENIFQNRRMPFYMFGDTFYLKPIPTGEWIPFIQSRFASKGKFITAELAEKICSTVDNHSSYVQQPAWNVLLQTDSNATEQNLKDAVEELLNQCSSLFTQQTESLSSYQMNFLKAICSGIHSGFGHKEVTDRFDLGSKSNIARIQKSLTDKELIDKIDGRTVIADPVLRLWLTSQYL</sequence>
<evidence type="ECO:0000313" key="2">
    <source>
        <dbReference type="EMBL" id="HIZ86166.1"/>
    </source>
</evidence>
<dbReference type="Gene3D" id="3.40.50.300">
    <property type="entry name" value="P-loop containing nucleotide triphosphate hydrolases"/>
    <property type="match status" value="1"/>
</dbReference>
<evidence type="ECO:0000313" key="3">
    <source>
        <dbReference type="Proteomes" id="UP000824115"/>
    </source>
</evidence>
<name>A0A9D2KAP2_9BACT</name>
<dbReference type="Pfam" id="PF01637">
    <property type="entry name" value="ATPase_2"/>
    <property type="match status" value="1"/>
</dbReference>
<evidence type="ECO:0000259" key="1">
    <source>
        <dbReference type="Pfam" id="PF01637"/>
    </source>
</evidence>
<dbReference type="InterPro" id="IPR011579">
    <property type="entry name" value="ATPase_dom"/>
</dbReference>
<proteinExistence type="predicted"/>
<reference evidence="2" key="2">
    <citation type="submission" date="2021-04" db="EMBL/GenBank/DDBJ databases">
        <authorList>
            <person name="Gilroy R."/>
        </authorList>
    </citation>
    <scope>NUCLEOTIDE SEQUENCE</scope>
    <source>
        <strain evidence="2">Gambia16-554</strain>
    </source>
</reference>